<organism evidence="3 4">
    <name type="scientific">Halomonas elongata</name>
    <dbReference type="NCBI Taxonomy" id="2746"/>
    <lineage>
        <taxon>Bacteria</taxon>
        <taxon>Pseudomonadati</taxon>
        <taxon>Pseudomonadota</taxon>
        <taxon>Gammaproteobacteria</taxon>
        <taxon>Oceanospirillales</taxon>
        <taxon>Halomonadaceae</taxon>
        <taxon>Halomonas</taxon>
    </lineage>
</organism>
<feature type="compositionally biased region" description="Low complexity" evidence="1">
    <location>
        <begin position="225"/>
        <end position="234"/>
    </location>
</feature>
<evidence type="ECO:0000313" key="3">
    <source>
        <dbReference type="EMBL" id="OBX37575.1"/>
    </source>
</evidence>
<name>A0A1B8P5N1_HALEL</name>
<dbReference type="EMBL" id="MAJD01000001">
    <property type="protein sequence ID" value="OBX37575.1"/>
    <property type="molecule type" value="Genomic_DNA"/>
</dbReference>
<feature type="chain" id="PRO_5008611377" evidence="2">
    <location>
        <begin position="25"/>
        <end position="347"/>
    </location>
</feature>
<reference evidence="3 4" key="1">
    <citation type="submission" date="2016-06" db="EMBL/GenBank/DDBJ databases">
        <title>Genome sequence of halotolerant plant growth promoting strain of Halomonas elongata HEK1 isolated from salterns of Rann of Kutch, Gujarat, India.</title>
        <authorList>
            <person name="Gaba S."/>
            <person name="Singh R.N."/>
            <person name="Abrol S."/>
            <person name="Kaushik R."/>
            <person name="Saxena A.K."/>
        </authorList>
    </citation>
    <scope>NUCLEOTIDE SEQUENCE [LARGE SCALE GENOMIC DNA]</scope>
    <source>
        <strain evidence="3 4">HEK1</strain>
    </source>
</reference>
<proteinExistence type="predicted"/>
<protein>
    <submittedName>
        <fullName evidence="3">Uncharacterized protein</fullName>
    </submittedName>
</protein>
<keyword evidence="2" id="KW-0732">Signal</keyword>
<dbReference type="PATRIC" id="fig|2746.7.peg.1994"/>
<gene>
    <name evidence="3" type="ORF">A8U91_01948</name>
</gene>
<dbReference type="Proteomes" id="UP000092504">
    <property type="component" value="Unassembled WGS sequence"/>
</dbReference>
<comment type="caution">
    <text evidence="3">The sequence shown here is derived from an EMBL/GenBank/DDBJ whole genome shotgun (WGS) entry which is preliminary data.</text>
</comment>
<evidence type="ECO:0000313" key="4">
    <source>
        <dbReference type="Proteomes" id="UP000092504"/>
    </source>
</evidence>
<sequence>MKQPIVTAGLLALGLSLVAVPVVASETQDRFRESGKGMDLTGFFQAETDAYSRSFLFGGVNEHDFTVEQAGTYRFTSDVTGGYSNDYRIAAVLLDSQGRELARSQAQGHNGGLQLQTELEPGDYVLRVEAQRPGTRGKAGDAYSIKVAGLDERGQRIENAVDDGGNIQFVGENRKGGRSVFVRGDDAVATVRAGNDGAASGAAAATGAAAGAAAAGAQEHDEATPETAETQQEASEQEGFETIVTDVKIRARGEVLTFDVAERGTIAITTSTYPAGFEDTYRITLDVLDDSGRVVAEGAGAGFDGDVDMQTVLEPGRYSIRVQGQKFGSAHSGVNNYELKVEQLDRR</sequence>
<dbReference type="AlphaFoldDB" id="A0A1B8P5N1"/>
<feature type="region of interest" description="Disordered" evidence="1">
    <location>
        <begin position="215"/>
        <end position="238"/>
    </location>
</feature>
<dbReference type="Gene3D" id="2.60.120.380">
    <property type="match status" value="2"/>
</dbReference>
<dbReference type="GeneID" id="91008934"/>
<dbReference type="RefSeq" id="WP_041601891.1">
    <property type="nucleotide sequence ID" value="NZ_CP087224.1"/>
</dbReference>
<evidence type="ECO:0000256" key="2">
    <source>
        <dbReference type="SAM" id="SignalP"/>
    </source>
</evidence>
<evidence type="ECO:0000256" key="1">
    <source>
        <dbReference type="SAM" id="MobiDB-lite"/>
    </source>
</evidence>
<accession>A0A1B8P5N1</accession>
<feature type="signal peptide" evidence="2">
    <location>
        <begin position="1"/>
        <end position="24"/>
    </location>
</feature>